<dbReference type="PANTHER" id="PTHR33393">
    <property type="entry name" value="POLYGLUTAMINE SYNTHESIS ACCESSORY PROTEIN RV0574C-RELATED"/>
    <property type="match status" value="1"/>
</dbReference>
<protein>
    <submittedName>
        <fullName evidence="3">CapA family protein</fullName>
    </submittedName>
</protein>
<name>A0ABW5KUT8_9FLAO</name>
<keyword evidence="4" id="KW-1185">Reference proteome</keyword>
<comment type="similarity">
    <text evidence="1">Belongs to the CapA family.</text>
</comment>
<dbReference type="Pfam" id="PF09587">
    <property type="entry name" value="PGA_cap"/>
    <property type="match status" value="1"/>
</dbReference>
<feature type="domain" description="Capsule synthesis protein CapA" evidence="2">
    <location>
        <begin position="3"/>
        <end position="239"/>
    </location>
</feature>
<proteinExistence type="inferred from homology"/>
<evidence type="ECO:0000259" key="2">
    <source>
        <dbReference type="SMART" id="SM00854"/>
    </source>
</evidence>
<comment type="caution">
    <text evidence="3">The sequence shown here is derived from an EMBL/GenBank/DDBJ whole genome shotgun (WGS) entry which is preliminary data.</text>
</comment>
<dbReference type="SMART" id="SM00854">
    <property type="entry name" value="PGA_cap"/>
    <property type="match status" value="1"/>
</dbReference>
<dbReference type="Gene3D" id="3.60.21.10">
    <property type="match status" value="1"/>
</dbReference>
<accession>A0ABW5KUT8</accession>
<sequence>MVKLIIGGDICPTKRDEEAFLEGNAMQLFNDVLPKIKSADFAIANLETPLVTEYSPIKKSGSVFGNSPKLLNAIKQSGISFLNLGNNHILDHGEKGLKETLNALRAQGFQYAGAGESLADASSPFMTTIKGKKITVLSYAENEFSIAENGKPGANPVDVIDFVTRIKALKVTNDFIVLLYHGGKENYHLPTPKQQRLCRFYIDQGVDLVVCQHSHSAGVYENYNGGNIFYGQGNFVFDPYPLKKNWLYKGFLLEVSLNEDNTAAIKLIPYIHHSLYKDEIGIRMMRSEESEPFLKYIEEESQKMIDNPSYVQEEWEKLSRSLANTYLSILNGNGRLMRKINEKSSWLKHIYKNDRKLLLKNIVTCETHREIVETILKDK</sequence>
<evidence type="ECO:0000313" key="3">
    <source>
        <dbReference type="EMBL" id="MFD2552346.1"/>
    </source>
</evidence>
<evidence type="ECO:0000256" key="1">
    <source>
        <dbReference type="ARBA" id="ARBA00005662"/>
    </source>
</evidence>
<dbReference type="EMBL" id="JBHULS010000005">
    <property type="protein sequence ID" value="MFD2552346.1"/>
    <property type="molecule type" value="Genomic_DNA"/>
</dbReference>
<dbReference type="CDD" id="cd07381">
    <property type="entry name" value="MPP_CapA"/>
    <property type="match status" value="1"/>
</dbReference>
<dbReference type="InterPro" id="IPR052169">
    <property type="entry name" value="CW_Biosynth-Accessory"/>
</dbReference>
<dbReference type="Proteomes" id="UP001597472">
    <property type="component" value="Unassembled WGS sequence"/>
</dbReference>
<dbReference type="PANTHER" id="PTHR33393:SF13">
    <property type="entry name" value="PGA BIOSYNTHESIS PROTEIN CAPA"/>
    <property type="match status" value="1"/>
</dbReference>
<organism evidence="3 4">
    <name type="scientific">Bizionia sediminis</name>
    <dbReference type="NCBI Taxonomy" id="1737064"/>
    <lineage>
        <taxon>Bacteria</taxon>
        <taxon>Pseudomonadati</taxon>
        <taxon>Bacteroidota</taxon>
        <taxon>Flavobacteriia</taxon>
        <taxon>Flavobacteriales</taxon>
        <taxon>Flavobacteriaceae</taxon>
        <taxon>Bizionia</taxon>
    </lineage>
</organism>
<dbReference type="InterPro" id="IPR019079">
    <property type="entry name" value="Capsule_synth_CapA"/>
</dbReference>
<gene>
    <name evidence="3" type="ORF">ACFSQP_11005</name>
</gene>
<reference evidence="4" key="1">
    <citation type="journal article" date="2019" name="Int. J. Syst. Evol. Microbiol.">
        <title>The Global Catalogue of Microorganisms (GCM) 10K type strain sequencing project: providing services to taxonomists for standard genome sequencing and annotation.</title>
        <authorList>
            <consortium name="The Broad Institute Genomics Platform"/>
            <consortium name="The Broad Institute Genome Sequencing Center for Infectious Disease"/>
            <person name="Wu L."/>
            <person name="Ma J."/>
        </authorList>
    </citation>
    <scope>NUCLEOTIDE SEQUENCE [LARGE SCALE GENOMIC DNA]</scope>
    <source>
        <strain evidence="4">KCTC 42587</strain>
    </source>
</reference>
<dbReference type="InterPro" id="IPR029052">
    <property type="entry name" value="Metallo-depent_PP-like"/>
</dbReference>
<dbReference type="RefSeq" id="WP_376894376.1">
    <property type="nucleotide sequence ID" value="NZ_JBHULS010000005.1"/>
</dbReference>
<evidence type="ECO:0000313" key="4">
    <source>
        <dbReference type="Proteomes" id="UP001597472"/>
    </source>
</evidence>
<dbReference type="SUPFAM" id="SSF56300">
    <property type="entry name" value="Metallo-dependent phosphatases"/>
    <property type="match status" value="1"/>
</dbReference>